<comment type="caution">
    <text evidence="2">The sequence shown here is derived from an EMBL/GenBank/DDBJ whole genome shotgun (WGS) entry which is preliminary data.</text>
</comment>
<evidence type="ECO:0000313" key="2">
    <source>
        <dbReference type="EMBL" id="KAK7498234.1"/>
    </source>
</evidence>
<feature type="compositionally biased region" description="Basic and acidic residues" evidence="1">
    <location>
        <begin position="45"/>
        <end position="58"/>
    </location>
</feature>
<evidence type="ECO:0000313" key="3">
    <source>
        <dbReference type="Proteomes" id="UP001519460"/>
    </source>
</evidence>
<proteinExistence type="predicted"/>
<accession>A0ABD0LGZ2</accession>
<dbReference type="AlphaFoldDB" id="A0ABD0LGZ2"/>
<organism evidence="2 3">
    <name type="scientific">Batillaria attramentaria</name>
    <dbReference type="NCBI Taxonomy" id="370345"/>
    <lineage>
        <taxon>Eukaryota</taxon>
        <taxon>Metazoa</taxon>
        <taxon>Spiralia</taxon>
        <taxon>Lophotrochozoa</taxon>
        <taxon>Mollusca</taxon>
        <taxon>Gastropoda</taxon>
        <taxon>Caenogastropoda</taxon>
        <taxon>Sorbeoconcha</taxon>
        <taxon>Cerithioidea</taxon>
        <taxon>Batillariidae</taxon>
        <taxon>Batillaria</taxon>
    </lineage>
</organism>
<reference evidence="2 3" key="1">
    <citation type="journal article" date="2023" name="Sci. Data">
        <title>Genome assembly of the Korean intertidal mud-creeper Batillaria attramentaria.</title>
        <authorList>
            <person name="Patra A.K."/>
            <person name="Ho P.T."/>
            <person name="Jun S."/>
            <person name="Lee S.J."/>
            <person name="Kim Y."/>
            <person name="Won Y.J."/>
        </authorList>
    </citation>
    <scope>NUCLEOTIDE SEQUENCE [LARGE SCALE GENOMIC DNA]</scope>
    <source>
        <strain evidence="2">Wonlab-2016</strain>
    </source>
</reference>
<dbReference type="Proteomes" id="UP001519460">
    <property type="component" value="Unassembled WGS sequence"/>
</dbReference>
<evidence type="ECO:0000256" key="1">
    <source>
        <dbReference type="SAM" id="MobiDB-lite"/>
    </source>
</evidence>
<name>A0ABD0LGZ2_9CAEN</name>
<keyword evidence="3" id="KW-1185">Reference proteome</keyword>
<feature type="non-terminal residue" evidence="2">
    <location>
        <position position="58"/>
    </location>
</feature>
<sequence length="58" mass="6300">MPVSPDTYGHNPKVIYSMTREGLQVISPDDASLVAEANLLPFDAPNDRQKKGQEGETA</sequence>
<protein>
    <submittedName>
        <fullName evidence="2">Uncharacterized protein</fullName>
    </submittedName>
</protein>
<gene>
    <name evidence="2" type="ORF">BaRGS_00010494</name>
</gene>
<dbReference type="EMBL" id="JACVVK020000052">
    <property type="protein sequence ID" value="KAK7498234.1"/>
    <property type="molecule type" value="Genomic_DNA"/>
</dbReference>
<feature type="region of interest" description="Disordered" evidence="1">
    <location>
        <begin position="39"/>
        <end position="58"/>
    </location>
</feature>